<keyword evidence="1" id="KW-0472">Membrane</keyword>
<evidence type="ECO:0000256" key="1">
    <source>
        <dbReference type="SAM" id="Phobius"/>
    </source>
</evidence>
<feature type="transmembrane region" description="Helical" evidence="1">
    <location>
        <begin position="49"/>
        <end position="75"/>
    </location>
</feature>
<accession>A0A917G9K9</accession>
<comment type="caution">
    <text evidence="3">The sequence shown here is derived from an EMBL/GenBank/DDBJ whole genome shotgun (WGS) entry which is preliminary data.</text>
</comment>
<keyword evidence="4" id="KW-1185">Reference proteome</keyword>
<evidence type="ECO:0000313" key="4">
    <source>
        <dbReference type="Proteomes" id="UP000616608"/>
    </source>
</evidence>
<dbReference type="RefSeq" id="WP_188615646.1">
    <property type="nucleotide sequence ID" value="NZ_BMJT01000011.1"/>
</dbReference>
<keyword evidence="1" id="KW-0812">Transmembrane</keyword>
<organism evidence="3 4">
    <name type="scientific">Lysinibacillus alkalisoli</name>
    <dbReference type="NCBI Taxonomy" id="1911548"/>
    <lineage>
        <taxon>Bacteria</taxon>
        <taxon>Bacillati</taxon>
        <taxon>Bacillota</taxon>
        <taxon>Bacilli</taxon>
        <taxon>Bacillales</taxon>
        <taxon>Bacillaceae</taxon>
        <taxon>Lysinibacillus</taxon>
    </lineage>
</organism>
<gene>
    <name evidence="3" type="ORF">GCM10007425_27510</name>
</gene>
<dbReference type="PANTHER" id="PTHR34473:SF2">
    <property type="entry name" value="UPF0699 TRANSMEMBRANE PROTEIN YDBT"/>
    <property type="match status" value="1"/>
</dbReference>
<protein>
    <recommendedName>
        <fullName evidence="2">YdbS-like PH domain-containing protein</fullName>
    </recommendedName>
</protein>
<evidence type="ECO:0000313" key="3">
    <source>
        <dbReference type="EMBL" id="GGG31401.1"/>
    </source>
</evidence>
<keyword evidence="1" id="KW-1133">Transmembrane helix</keyword>
<dbReference type="PANTHER" id="PTHR34473">
    <property type="entry name" value="UPF0699 TRANSMEMBRANE PROTEIN YDBS"/>
    <property type="match status" value="1"/>
</dbReference>
<reference evidence="3" key="1">
    <citation type="journal article" date="2014" name="Int. J. Syst. Evol. Microbiol.">
        <title>Complete genome sequence of Corynebacterium casei LMG S-19264T (=DSM 44701T), isolated from a smear-ripened cheese.</title>
        <authorList>
            <consortium name="US DOE Joint Genome Institute (JGI-PGF)"/>
            <person name="Walter F."/>
            <person name="Albersmeier A."/>
            <person name="Kalinowski J."/>
            <person name="Ruckert C."/>
        </authorList>
    </citation>
    <scope>NUCLEOTIDE SEQUENCE</scope>
    <source>
        <strain evidence="3">CGMCC 1.15760</strain>
    </source>
</reference>
<dbReference type="Proteomes" id="UP000616608">
    <property type="component" value="Unassembled WGS sequence"/>
</dbReference>
<feature type="domain" description="YdbS-like PH" evidence="2">
    <location>
        <begin position="78"/>
        <end position="152"/>
    </location>
</feature>
<proteinExistence type="predicted"/>
<sequence length="162" mass="18765">MNETQLTRTIAPTFVNVQRWTEGVTLLITMTILLALYGASLYFEWKTWVSWLFVILLVLDMGMSVWTVGIAPILLQKYWRFHVDETYIQLRYGRLSYEHVVIPTAKIQSVRLQQGPFLRRYGLMAVTIDTLSDAHTIPALSTEEARILRDEIARYAKVKEVA</sequence>
<feature type="transmembrane region" description="Helical" evidence="1">
    <location>
        <begin position="24"/>
        <end position="43"/>
    </location>
</feature>
<evidence type="ECO:0000259" key="2">
    <source>
        <dbReference type="Pfam" id="PF03703"/>
    </source>
</evidence>
<dbReference type="AlphaFoldDB" id="A0A917G9K9"/>
<dbReference type="EMBL" id="BMJT01000011">
    <property type="protein sequence ID" value="GGG31401.1"/>
    <property type="molecule type" value="Genomic_DNA"/>
</dbReference>
<dbReference type="Pfam" id="PF03703">
    <property type="entry name" value="bPH_2"/>
    <property type="match status" value="1"/>
</dbReference>
<dbReference type="InterPro" id="IPR005182">
    <property type="entry name" value="YdbS-like_PH"/>
</dbReference>
<name>A0A917G9K9_9BACI</name>
<reference evidence="3" key="2">
    <citation type="submission" date="2020-09" db="EMBL/GenBank/DDBJ databases">
        <authorList>
            <person name="Sun Q."/>
            <person name="Zhou Y."/>
        </authorList>
    </citation>
    <scope>NUCLEOTIDE SEQUENCE</scope>
    <source>
        <strain evidence="3">CGMCC 1.15760</strain>
    </source>
</reference>